<dbReference type="InterPro" id="IPR002931">
    <property type="entry name" value="Transglutaminase-like"/>
</dbReference>
<dbReference type="SMART" id="SM00460">
    <property type="entry name" value="TGc"/>
    <property type="match status" value="1"/>
</dbReference>
<feature type="domain" description="Transglutaminase-like" evidence="1">
    <location>
        <begin position="171"/>
        <end position="234"/>
    </location>
</feature>
<dbReference type="PANTHER" id="PTHR33490">
    <property type="entry name" value="BLR5614 PROTEIN-RELATED"/>
    <property type="match status" value="1"/>
</dbReference>
<dbReference type="InterPro" id="IPR013589">
    <property type="entry name" value="Bac_transglu_N"/>
</dbReference>
<proteinExistence type="predicted"/>
<sequence length="280" mass="32004">MKLAITHTLLYDYSNDVRLEPHYLYLHPKQGPYLKVDQYSLQISPTPDFISKNVDSADNIQHIVFFNNNTRHLSIKAESIIEVTEFNPYSFIYHPFESSRLPIKYANDLNDSLQSYLNRKGVTTYVDQTARQIAASVNWDTSSFLSELNKFIHSFAYEIREEGDAYSPEKTLLERRGSCRDYSVLFMAMCRALGIASKFVSGYYFSDPNQPQYLHAWVNVYLPGGGWRGYDPTQNCLVSGRHIPLATSAMPNLISPIHGTFRGSAQSVFKAEVSVRKIEE</sequence>
<dbReference type="InterPro" id="IPR038765">
    <property type="entry name" value="Papain-like_cys_pep_sf"/>
</dbReference>
<reference evidence="2 3" key="1">
    <citation type="submission" date="2023-05" db="EMBL/GenBank/DDBJ databases">
        <title>Novel species of genus Flectobacillus isolated from stream in China.</title>
        <authorList>
            <person name="Lu H."/>
        </authorList>
    </citation>
    <scope>NUCLEOTIDE SEQUENCE [LARGE SCALE GENOMIC DNA]</scope>
    <source>
        <strain evidence="2 3">KCTC 42575</strain>
    </source>
</reference>
<name>A0ABT6Y841_9BACT</name>
<keyword evidence="3" id="KW-1185">Reference proteome</keyword>
<protein>
    <submittedName>
        <fullName evidence="2">Transglutaminase family protein</fullName>
    </submittedName>
</protein>
<comment type="caution">
    <text evidence="2">The sequence shown here is derived from an EMBL/GenBank/DDBJ whole genome shotgun (WGS) entry which is preliminary data.</text>
</comment>
<dbReference type="Gene3D" id="3.10.620.30">
    <property type="match status" value="1"/>
</dbReference>
<dbReference type="PANTHER" id="PTHR33490:SF1">
    <property type="entry name" value="SLL1233 PROTEIN"/>
    <property type="match status" value="1"/>
</dbReference>
<organism evidence="2 3">
    <name type="scientific">Flectobacillus roseus</name>
    <dbReference type="NCBI Taxonomy" id="502259"/>
    <lineage>
        <taxon>Bacteria</taxon>
        <taxon>Pseudomonadati</taxon>
        <taxon>Bacteroidota</taxon>
        <taxon>Cytophagia</taxon>
        <taxon>Cytophagales</taxon>
        <taxon>Flectobacillaceae</taxon>
        <taxon>Flectobacillus</taxon>
    </lineage>
</organism>
<accession>A0ABT6Y841</accession>
<evidence type="ECO:0000313" key="2">
    <source>
        <dbReference type="EMBL" id="MDI9859677.1"/>
    </source>
</evidence>
<dbReference type="RefSeq" id="WP_283344576.1">
    <property type="nucleotide sequence ID" value="NZ_JASHIF010000008.1"/>
</dbReference>
<evidence type="ECO:0000259" key="1">
    <source>
        <dbReference type="SMART" id="SM00460"/>
    </source>
</evidence>
<dbReference type="SUPFAM" id="SSF54001">
    <property type="entry name" value="Cysteine proteinases"/>
    <property type="match status" value="1"/>
</dbReference>
<dbReference type="Pfam" id="PF01841">
    <property type="entry name" value="Transglut_core"/>
    <property type="match status" value="1"/>
</dbReference>
<dbReference type="Proteomes" id="UP001236507">
    <property type="component" value="Unassembled WGS sequence"/>
</dbReference>
<gene>
    <name evidence="2" type="ORF">QM524_10685</name>
</gene>
<evidence type="ECO:0000313" key="3">
    <source>
        <dbReference type="Proteomes" id="UP001236507"/>
    </source>
</evidence>
<dbReference type="EMBL" id="JASHIF010000008">
    <property type="protein sequence ID" value="MDI9859677.1"/>
    <property type="molecule type" value="Genomic_DNA"/>
</dbReference>
<dbReference type="Pfam" id="PF08379">
    <property type="entry name" value="Bact_transglu_N"/>
    <property type="match status" value="1"/>
</dbReference>